<dbReference type="RefSeq" id="WP_281423775.1">
    <property type="nucleotide sequence ID" value="NZ_JACIFY010000023.1"/>
</dbReference>
<protein>
    <submittedName>
        <fullName evidence="1">Uncharacterized protein</fullName>
    </submittedName>
</protein>
<evidence type="ECO:0000313" key="1">
    <source>
        <dbReference type="EMBL" id="MBB4238541.1"/>
    </source>
</evidence>
<proteinExistence type="predicted"/>
<name>A0A7W6W7Q3_9HYPH</name>
<accession>A0A7W6W7Q3</accession>
<dbReference type="AlphaFoldDB" id="A0A7W6W7Q3"/>
<organism evidence="1 2">
    <name type="scientific">Rhizobium esperanzae</name>
    <dbReference type="NCBI Taxonomy" id="1967781"/>
    <lineage>
        <taxon>Bacteria</taxon>
        <taxon>Pseudomonadati</taxon>
        <taxon>Pseudomonadota</taxon>
        <taxon>Alphaproteobacteria</taxon>
        <taxon>Hyphomicrobiales</taxon>
        <taxon>Rhizobiaceae</taxon>
        <taxon>Rhizobium/Agrobacterium group</taxon>
        <taxon>Rhizobium</taxon>
    </lineage>
</organism>
<sequence>MMNIRESAITTMETRGVLDADMLRLGLNDLAELWWLATRR</sequence>
<reference evidence="1 2" key="1">
    <citation type="submission" date="2020-08" db="EMBL/GenBank/DDBJ databases">
        <title>Genomic Encyclopedia of Type Strains, Phase IV (KMG-V): Genome sequencing to study the core and pangenomes of soil and plant-associated prokaryotes.</title>
        <authorList>
            <person name="Whitman W."/>
        </authorList>
    </citation>
    <scope>NUCLEOTIDE SEQUENCE [LARGE SCALE GENOMIC DNA]</scope>
    <source>
        <strain evidence="1 2">SEMIA 4089</strain>
    </source>
</reference>
<dbReference type="Proteomes" id="UP000540909">
    <property type="component" value="Unassembled WGS sequence"/>
</dbReference>
<evidence type="ECO:0000313" key="2">
    <source>
        <dbReference type="Proteomes" id="UP000540909"/>
    </source>
</evidence>
<comment type="caution">
    <text evidence="1">The sequence shown here is derived from an EMBL/GenBank/DDBJ whole genome shotgun (WGS) entry which is preliminary data.</text>
</comment>
<gene>
    <name evidence="1" type="ORF">GGD57_005153</name>
</gene>
<dbReference type="EMBL" id="JACIFY010000023">
    <property type="protein sequence ID" value="MBB4238541.1"/>
    <property type="molecule type" value="Genomic_DNA"/>
</dbReference>